<proteinExistence type="predicted"/>
<feature type="compositionally biased region" description="Gly residues" evidence="1">
    <location>
        <begin position="359"/>
        <end position="373"/>
    </location>
</feature>
<dbReference type="Proteomes" id="UP000289738">
    <property type="component" value="Chromosome B01"/>
</dbReference>
<protein>
    <recommendedName>
        <fullName evidence="4">Aminotransferase-like plant mobile domain-containing protein</fullName>
    </recommendedName>
</protein>
<evidence type="ECO:0000313" key="3">
    <source>
        <dbReference type="Proteomes" id="UP000289738"/>
    </source>
</evidence>
<organism evidence="2 3">
    <name type="scientific">Arachis hypogaea</name>
    <name type="common">Peanut</name>
    <dbReference type="NCBI Taxonomy" id="3818"/>
    <lineage>
        <taxon>Eukaryota</taxon>
        <taxon>Viridiplantae</taxon>
        <taxon>Streptophyta</taxon>
        <taxon>Embryophyta</taxon>
        <taxon>Tracheophyta</taxon>
        <taxon>Spermatophyta</taxon>
        <taxon>Magnoliopsida</taxon>
        <taxon>eudicotyledons</taxon>
        <taxon>Gunneridae</taxon>
        <taxon>Pentapetalae</taxon>
        <taxon>rosids</taxon>
        <taxon>fabids</taxon>
        <taxon>Fabales</taxon>
        <taxon>Fabaceae</taxon>
        <taxon>Papilionoideae</taxon>
        <taxon>50 kb inversion clade</taxon>
        <taxon>dalbergioids sensu lato</taxon>
        <taxon>Dalbergieae</taxon>
        <taxon>Pterocarpus clade</taxon>
        <taxon>Arachis</taxon>
    </lineage>
</organism>
<dbReference type="EMBL" id="SDMP01000011">
    <property type="protein sequence ID" value="RYR27350.1"/>
    <property type="molecule type" value="Genomic_DNA"/>
</dbReference>
<feature type="compositionally biased region" description="Gly residues" evidence="1">
    <location>
        <begin position="326"/>
        <end position="340"/>
    </location>
</feature>
<dbReference type="PANTHER" id="PTHR46033:SF8">
    <property type="entry name" value="PROTEIN MAINTENANCE OF MERISTEMS-LIKE"/>
    <property type="match status" value="1"/>
</dbReference>
<evidence type="ECO:0008006" key="4">
    <source>
        <dbReference type="Google" id="ProtNLM"/>
    </source>
</evidence>
<feature type="compositionally biased region" description="Basic residues" evidence="1">
    <location>
        <begin position="273"/>
        <end position="283"/>
    </location>
</feature>
<comment type="caution">
    <text evidence="2">The sequence shown here is derived from an EMBL/GenBank/DDBJ whole genome shotgun (WGS) entry which is preliminary data.</text>
</comment>
<feature type="region of interest" description="Disordered" evidence="1">
    <location>
        <begin position="448"/>
        <end position="512"/>
    </location>
</feature>
<dbReference type="AlphaFoldDB" id="A0A445ALX5"/>
<feature type="compositionally biased region" description="Polar residues" evidence="1">
    <location>
        <begin position="468"/>
        <end position="488"/>
    </location>
</feature>
<feature type="compositionally biased region" description="Basic and acidic residues" evidence="1">
    <location>
        <begin position="301"/>
        <end position="325"/>
    </location>
</feature>
<name>A0A445ALX5_ARAHY</name>
<dbReference type="PANTHER" id="PTHR46033">
    <property type="entry name" value="PROTEIN MAIN-LIKE 2"/>
    <property type="match status" value="1"/>
</dbReference>
<accession>A0A445ALX5</accession>
<gene>
    <name evidence="2" type="ORF">Ahy_B01g051398</name>
</gene>
<evidence type="ECO:0000256" key="1">
    <source>
        <dbReference type="SAM" id="MobiDB-lite"/>
    </source>
</evidence>
<dbReference type="InterPro" id="IPR044824">
    <property type="entry name" value="MAIN-like"/>
</dbReference>
<feature type="region of interest" description="Disordered" evidence="1">
    <location>
        <begin position="273"/>
        <end position="373"/>
    </location>
</feature>
<dbReference type="GO" id="GO:0010073">
    <property type="term" value="P:meristem maintenance"/>
    <property type="evidence" value="ECO:0007669"/>
    <property type="project" value="InterPro"/>
</dbReference>
<evidence type="ECO:0000313" key="2">
    <source>
        <dbReference type="EMBL" id="RYR27350.1"/>
    </source>
</evidence>
<sequence length="532" mass="58431">MVKCRWFQKTFSELPQGADDETVRRCICHVANRNVVKLAGPLQLLQSWIFWRIPDFRPDGFNVFYWPLASRWLGYQPMLSDKGPRVAHWRVRIDLLQPGNVVHPEILEPRHMSLWRAATTLIYFAVIEWHPVDPMLPQFGGVQGRPRASLNIDFLMSKNGRGRNRWFSYTLQSWTCIGPTGRNMCYSLTWLRIHDLPMSTWIGGISTAGGDPRAATIPAQAIERGPGRVPHMDHVPDVPDNRRIARRQRVGTRSSQHEWIWLEEAIDVMERRGHGRRGGRGRGVRGAVGHGRGRGGSRGKGGQDESSGKDDDGGDGDDRGTDDSHGGGGGGGGGGLGGSGEDSMVDISHGQPEGVEGSHVGGGVGGGPDVGGSVPGREFGDYFVWVPTCDDSLAEHQTYISLGQMLSELMGSEGLDVEFGGSHFLDEINIIMQEYELARRRSRARVDVDINEPPSGPVDDTFALGRTPPSTFDAPSTSQPGPSVSQPGTPKVVPQKAAKDGDRGDEEDDVPLAERVWRVRRPRRCFIGLHLL</sequence>
<keyword evidence="3" id="KW-1185">Reference proteome</keyword>
<reference evidence="2 3" key="1">
    <citation type="submission" date="2019-01" db="EMBL/GenBank/DDBJ databases">
        <title>Sequencing of cultivated peanut Arachis hypogaea provides insights into genome evolution and oil improvement.</title>
        <authorList>
            <person name="Chen X."/>
        </authorList>
    </citation>
    <scope>NUCLEOTIDE SEQUENCE [LARGE SCALE GENOMIC DNA]</scope>
    <source>
        <strain evidence="3">cv. Fuhuasheng</strain>
        <tissue evidence="2">Leaves</tissue>
    </source>
</reference>